<dbReference type="InterPro" id="IPR029044">
    <property type="entry name" value="Nucleotide-diphossugar_trans"/>
</dbReference>
<dbReference type="Gene3D" id="3.40.50.150">
    <property type="entry name" value="Vaccinia Virus protein VP39"/>
    <property type="match status" value="1"/>
</dbReference>
<dbReference type="STRING" id="40754.THII_1112"/>
<dbReference type="Gene3D" id="3.90.550.10">
    <property type="entry name" value="Spore Coat Polysaccharide Biosynthesis Protein SpsA, Chain A"/>
    <property type="match status" value="1"/>
</dbReference>
<dbReference type="CDD" id="cd04179">
    <property type="entry name" value="DPM_DPG-synthase_like"/>
    <property type="match status" value="1"/>
</dbReference>
<dbReference type="SUPFAM" id="SSF53335">
    <property type="entry name" value="S-adenosyl-L-methionine-dependent methyltransferases"/>
    <property type="match status" value="1"/>
</dbReference>
<accession>A0A090AEN5</accession>
<dbReference type="InterPro" id="IPR029063">
    <property type="entry name" value="SAM-dependent_MTases_sf"/>
</dbReference>
<dbReference type="PANTHER" id="PTHR48090:SF7">
    <property type="entry name" value="RFBJ PROTEIN"/>
    <property type="match status" value="1"/>
</dbReference>
<dbReference type="HOGENOM" id="CLU_043808_0_0_6"/>
<keyword evidence="3" id="KW-1185">Reference proteome</keyword>
<proteinExistence type="predicted"/>
<dbReference type="PANTHER" id="PTHR48090">
    <property type="entry name" value="UNDECAPRENYL-PHOSPHATE 4-DEOXY-4-FORMAMIDO-L-ARABINOSE TRANSFERASE-RELATED"/>
    <property type="match status" value="1"/>
</dbReference>
<organism evidence="2 3">
    <name type="scientific">Thioploca ingrica</name>
    <dbReference type="NCBI Taxonomy" id="40754"/>
    <lineage>
        <taxon>Bacteria</taxon>
        <taxon>Pseudomonadati</taxon>
        <taxon>Pseudomonadota</taxon>
        <taxon>Gammaproteobacteria</taxon>
        <taxon>Thiotrichales</taxon>
        <taxon>Thiotrichaceae</taxon>
        <taxon>Thioploca</taxon>
    </lineage>
</organism>
<feature type="domain" description="Glycosyltransferase 2-like" evidence="1">
    <location>
        <begin position="245"/>
        <end position="370"/>
    </location>
</feature>
<dbReference type="CDD" id="cd02440">
    <property type="entry name" value="AdoMet_MTases"/>
    <property type="match status" value="1"/>
</dbReference>
<evidence type="ECO:0000259" key="1">
    <source>
        <dbReference type="Pfam" id="PF00535"/>
    </source>
</evidence>
<dbReference type="Pfam" id="PF00535">
    <property type="entry name" value="Glycos_transf_2"/>
    <property type="match status" value="1"/>
</dbReference>
<dbReference type="Proteomes" id="UP000031623">
    <property type="component" value="Chromosome"/>
</dbReference>
<dbReference type="Pfam" id="PF13489">
    <property type="entry name" value="Methyltransf_23"/>
    <property type="match status" value="1"/>
</dbReference>
<dbReference type="KEGG" id="tig:THII_1112"/>
<sequence>MQLINTHYEPYRQQRLKHWNDVANLLDTQTTWGNYYHQRLAQLYQFLVAPGLNVLEIGCGKGDLLAAVQPARGIGIDFSAEMIKRAQQRHPHLQFICADAHALPLEEPFDIIILSDLLNDIWDVQTIFEQVAKLSAPHTRLILNSYSRLWEQPLVLAEWLGLAHPTLHQNWLTVEDITNLLYLTHFEVIQHHTEILFPLSIPLLTSLANHYLVKIWPFSLLALTNIIVARSRPQCRSLPQEPWVSVIVPARNEAGNIAQILARTPKMGSGTELVFVEGHSQDNTYATIEQAIHAHPQRQCQLLRQTGKGKGDAVRLGFEQAKGEILMILDADLTVPPEELPRFYEALHSSQGEFINGVRLVYPMEQQAMRFFNLLGNKFFSLAFAWLLEQPLKDTLCGTKVLWKSDYEKIAANRNYFGDFDPFGDFDLLFGAAKLNLKIIDLPIRYRERTYGTTNIQRWRHGWLLLKMVLFAARRIKFI</sequence>
<name>A0A090AEN5_9GAMM</name>
<dbReference type="SUPFAM" id="SSF53448">
    <property type="entry name" value="Nucleotide-diphospho-sugar transferases"/>
    <property type="match status" value="1"/>
</dbReference>
<evidence type="ECO:0000313" key="3">
    <source>
        <dbReference type="Proteomes" id="UP000031623"/>
    </source>
</evidence>
<evidence type="ECO:0000313" key="2">
    <source>
        <dbReference type="EMBL" id="BAP55409.1"/>
    </source>
</evidence>
<dbReference type="AlphaFoldDB" id="A0A090AEN5"/>
<dbReference type="InterPro" id="IPR050256">
    <property type="entry name" value="Glycosyltransferase_2"/>
</dbReference>
<dbReference type="InterPro" id="IPR001173">
    <property type="entry name" value="Glyco_trans_2-like"/>
</dbReference>
<gene>
    <name evidence="2" type="ORF">THII_1112</name>
</gene>
<dbReference type="EMBL" id="AP014633">
    <property type="protein sequence ID" value="BAP55409.1"/>
    <property type="molecule type" value="Genomic_DNA"/>
</dbReference>
<protein>
    <recommendedName>
        <fullName evidence="1">Glycosyltransferase 2-like domain-containing protein</fullName>
    </recommendedName>
</protein>
<reference evidence="2 3" key="1">
    <citation type="journal article" date="2014" name="ISME J.">
        <title>Ecophysiology of Thioploca ingrica as revealed by the complete genome sequence supplemented with proteomic evidence.</title>
        <authorList>
            <person name="Kojima H."/>
            <person name="Ogura Y."/>
            <person name="Yamamoto N."/>
            <person name="Togashi T."/>
            <person name="Mori H."/>
            <person name="Watanabe T."/>
            <person name="Nemoto F."/>
            <person name="Kurokawa K."/>
            <person name="Hayashi T."/>
            <person name="Fukui M."/>
        </authorList>
    </citation>
    <scope>NUCLEOTIDE SEQUENCE [LARGE SCALE GENOMIC DNA]</scope>
</reference>